<keyword evidence="3" id="KW-1185">Reference proteome</keyword>
<dbReference type="SUPFAM" id="SSF81383">
    <property type="entry name" value="F-box domain"/>
    <property type="match status" value="1"/>
</dbReference>
<dbReference type="WBParaSite" id="L893_g23416.t1">
    <property type="protein sequence ID" value="L893_g23416.t1"/>
    <property type="gene ID" value="L893_g23416"/>
</dbReference>
<evidence type="ECO:0000313" key="4">
    <source>
        <dbReference type="WBParaSite" id="L893_g23416.t1"/>
    </source>
</evidence>
<dbReference type="Proteomes" id="UP000095287">
    <property type="component" value="Unplaced"/>
</dbReference>
<evidence type="ECO:0000256" key="1">
    <source>
        <dbReference type="SAM" id="MobiDB-lite"/>
    </source>
</evidence>
<protein>
    <submittedName>
        <fullName evidence="4">F-box domain-containing protein</fullName>
    </submittedName>
</protein>
<feature type="region of interest" description="Disordered" evidence="1">
    <location>
        <begin position="196"/>
        <end position="249"/>
    </location>
</feature>
<dbReference type="Pfam" id="PF00646">
    <property type="entry name" value="F-box"/>
    <property type="match status" value="1"/>
</dbReference>
<evidence type="ECO:0000313" key="3">
    <source>
        <dbReference type="Proteomes" id="UP000095287"/>
    </source>
</evidence>
<dbReference type="InterPro" id="IPR036047">
    <property type="entry name" value="F-box-like_dom_sf"/>
</dbReference>
<dbReference type="AlphaFoldDB" id="A0A1I7Z6I5"/>
<proteinExistence type="predicted"/>
<accession>A0A1I7Z6I5</accession>
<name>A0A1I7Z6I5_9BILA</name>
<reference evidence="4" key="1">
    <citation type="submission" date="2016-11" db="UniProtKB">
        <authorList>
            <consortium name="WormBaseParasite"/>
        </authorList>
    </citation>
    <scope>IDENTIFICATION</scope>
</reference>
<dbReference type="InterPro" id="IPR001810">
    <property type="entry name" value="F-box_dom"/>
</dbReference>
<sequence length="606" mass="68990">MSQTLRRRRASELVNQPDVLLLVLARCEPVTVSRCRNVCRRWRYTIDEALAARYFDDQIPQGVPLLRASEGHARIVICDRRRAILERINEDQDSDSAQGGSLQGAGRVQSSPELYMQPLETTLACVKMSALRKAEEQRARRGWTVKKTTFWKDQYAHQGLAGWSFKFDLSAWTSGFEVDEVWLENFGSFLERSSPADQGAWMGQQGNSEQEHVGNPFPTPPHSQEALKEPSPRANAGAPRRVSPPTPIVPAVQKPLIQNVPGAIPTLHGAAHVPYNMLPSTQVARTMESEESRVLFLDEQVCADMARISGGRFERLVQQLKDVSPLHVVFKDHSLYPRRPTMLLFWFLKQLRANLRKVTFDNVQGEQRVKLENVMDLSTIEELNIVQPPKKPAIDIDADTLTAFAESRSTTANPRPFRLRICGKTGLTAEGLLNFVKKWQNNPQLARFDFIQVDTASVSLNDWIEEVTNNSKLHQPCENDLDKINKIFCFRHPKFHCRIRYRYENGYLFFQFANPTDEVRQRTVSSSSKASSNNDAPLPSLYAGSYFHGAQRQNSSASSFYSSSSSRKNSHDRRYMQNEYEIPVPELPSEPSVFHKFFNYILRSNA</sequence>
<evidence type="ECO:0000259" key="2">
    <source>
        <dbReference type="Pfam" id="PF00646"/>
    </source>
</evidence>
<feature type="domain" description="F-box" evidence="2">
    <location>
        <begin position="17"/>
        <end position="47"/>
    </location>
</feature>
<organism evidence="3 4">
    <name type="scientific">Steinernema glaseri</name>
    <dbReference type="NCBI Taxonomy" id="37863"/>
    <lineage>
        <taxon>Eukaryota</taxon>
        <taxon>Metazoa</taxon>
        <taxon>Ecdysozoa</taxon>
        <taxon>Nematoda</taxon>
        <taxon>Chromadorea</taxon>
        <taxon>Rhabditida</taxon>
        <taxon>Tylenchina</taxon>
        <taxon>Panagrolaimomorpha</taxon>
        <taxon>Strongyloidoidea</taxon>
        <taxon>Steinernematidae</taxon>
        <taxon>Steinernema</taxon>
    </lineage>
</organism>